<feature type="compositionally biased region" description="Basic and acidic residues" evidence="1">
    <location>
        <begin position="245"/>
        <end position="256"/>
    </location>
</feature>
<proteinExistence type="predicted"/>
<feature type="compositionally biased region" description="Polar residues" evidence="1">
    <location>
        <begin position="199"/>
        <end position="218"/>
    </location>
</feature>
<feature type="compositionally biased region" description="Pro residues" evidence="1">
    <location>
        <begin position="142"/>
        <end position="151"/>
    </location>
</feature>
<evidence type="ECO:0000313" key="2">
    <source>
        <dbReference type="EMBL" id="CAG8564794.1"/>
    </source>
</evidence>
<comment type="caution">
    <text evidence="2">The sequence shown here is derived from an EMBL/GenBank/DDBJ whole genome shotgun (WGS) entry which is preliminary data.</text>
</comment>
<accession>A0A9N9BHI4</accession>
<protein>
    <submittedName>
        <fullName evidence="2">6999_t:CDS:1</fullName>
    </submittedName>
</protein>
<organism evidence="2 3">
    <name type="scientific">Ambispora leptoticha</name>
    <dbReference type="NCBI Taxonomy" id="144679"/>
    <lineage>
        <taxon>Eukaryota</taxon>
        <taxon>Fungi</taxon>
        <taxon>Fungi incertae sedis</taxon>
        <taxon>Mucoromycota</taxon>
        <taxon>Glomeromycotina</taxon>
        <taxon>Glomeromycetes</taxon>
        <taxon>Archaeosporales</taxon>
        <taxon>Ambisporaceae</taxon>
        <taxon>Ambispora</taxon>
    </lineage>
</organism>
<keyword evidence="3" id="KW-1185">Reference proteome</keyword>
<gene>
    <name evidence="2" type="ORF">ALEPTO_LOCUS6526</name>
</gene>
<evidence type="ECO:0000313" key="3">
    <source>
        <dbReference type="Proteomes" id="UP000789508"/>
    </source>
</evidence>
<dbReference type="Proteomes" id="UP000789508">
    <property type="component" value="Unassembled WGS sequence"/>
</dbReference>
<feature type="compositionally biased region" description="Basic and acidic residues" evidence="1">
    <location>
        <begin position="128"/>
        <end position="138"/>
    </location>
</feature>
<dbReference type="OrthoDB" id="10521994at2759"/>
<evidence type="ECO:0000256" key="1">
    <source>
        <dbReference type="SAM" id="MobiDB-lite"/>
    </source>
</evidence>
<reference evidence="2" key="1">
    <citation type="submission" date="2021-06" db="EMBL/GenBank/DDBJ databases">
        <authorList>
            <person name="Kallberg Y."/>
            <person name="Tangrot J."/>
            <person name="Rosling A."/>
        </authorList>
    </citation>
    <scope>NUCLEOTIDE SEQUENCE</scope>
    <source>
        <strain evidence="2">FL130A</strain>
    </source>
</reference>
<dbReference type="EMBL" id="CAJVPS010002295">
    <property type="protein sequence ID" value="CAG8564794.1"/>
    <property type="molecule type" value="Genomic_DNA"/>
</dbReference>
<sequence length="256" mass="29006">MDENANITSQIHNSKRSASNALPLKRKTAPSINIPKNDEIGHEVKQEDLVVLQKMKDALNVALLKDQNDVYSSSVSNNSKNIDNTLNVVDNSRKITKNNNALVQMSSSVNANNLGNQQRQKPSYPNMSERRRQQHDDENPVIDPPQNPQPNDPANGLITNHHYRFPGKENIPPALLEEYYLIFQELHEQERVIRECESNPVSNDTQRQDPNGDSSINPSSSSNNKKKVVTSKRSTKSKKKRNTKRKADNDKDHNLK</sequence>
<feature type="compositionally biased region" description="Basic residues" evidence="1">
    <location>
        <begin position="224"/>
        <end position="244"/>
    </location>
</feature>
<feature type="compositionally biased region" description="Polar residues" evidence="1">
    <location>
        <begin position="1"/>
        <end position="20"/>
    </location>
</feature>
<feature type="region of interest" description="Disordered" evidence="1">
    <location>
        <begin position="108"/>
        <end position="165"/>
    </location>
</feature>
<dbReference type="AlphaFoldDB" id="A0A9N9BHI4"/>
<feature type="region of interest" description="Disordered" evidence="1">
    <location>
        <begin position="198"/>
        <end position="256"/>
    </location>
</feature>
<feature type="region of interest" description="Disordered" evidence="1">
    <location>
        <begin position="1"/>
        <end position="36"/>
    </location>
</feature>
<feature type="compositionally biased region" description="Polar residues" evidence="1">
    <location>
        <begin position="108"/>
        <end position="126"/>
    </location>
</feature>
<name>A0A9N9BHI4_9GLOM</name>